<accession>A0ABQ4BHW9</accession>
<dbReference type="SMART" id="SM00347">
    <property type="entry name" value="HTH_MARR"/>
    <property type="match status" value="1"/>
</dbReference>
<dbReference type="Proteomes" id="UP000624709">
    <property type="component" value="Unassembled WGS sequence"/>
</dbReference>
<evidence type="ECO:0000259" key="1">
    <source>
        <dbReference type="PROSITE" id="PS50995"/>
    </source>
</evidence>
<sequence length="162" mass="18106">MTEPRWLDEREQRAWRALMAMQDGLAEFLERRLRQRSGLSTADYQVLAHLSEAPAGRLRSFELGGLLRWEKSRLSQHLGRMETRGLVSRERCRTDQRGAVIAITARGGELIEAAAPQHTADVRDAFIDQLTEAELETLAAIGDKVRTRLAALTPKGQPSSGT</sequence>
<evidence type="ECO:0000313" key="3">
    <source>
        <dbReference type="Proteomes" id="UP000624709"/>
    </source>
</evidence>
<proteinExistence type="predicted"/>
<organism evidence="2 3">
    <name type="scientific">Actinoplanes palleronii</name>
    <dbReference type="NCBI Taxonomy" id="113570"/>
    <lineage>
        <taxon>Bacteria</taxon>
        <taxon>Bacillati</taxon>
        <taxon>Actinomycetota</taxon>
        <taxon>Actinomycetes</taxon>
        <taxon>Micromonosporales</taxon>
        <taxon>Micromonosporaceae</taxon>
        <taxon>Actinoplanes</taxon>
    </lineage>
</organism>
<dbReference type="RefSeq" id="WP_203828309.1">
    <property type="nucleotide sequence ID" value="NZ_BAAATY010000036.1"/>
</dbReference>
<evidence type="ECO:0000313" key="2">
    <source>
        <dbReference type="EMBL" id="GIE70259.1"/>
    </source>
</evidence>
<gene>
    <name evidence="2" type="ORF">Apa02nite_063670</name>
</gene>
<dbReference type="PRINTS" id="PR00598">
    <property type="entry name" value="HTHMARR"/>
</dbReference>
<dbReference type="PANTHER" id="PTHR33164:SF99">
    <property type="entry name" value="MARR FAMILY REGULATORY PROTEIN"/>
    <property type="match status" value="1"/>
</dbReference>
<dbReference type="Gene3D" id="1.10.10.10">
    <property type="entry name" value="Winged helix-like DNA-binding domain superfamily/Winged helix DNA-binding domain"/>
    <property type="match status" value="1"/>
</dbReference>
<dbReference type="InterPro" id="IPR039422">
    <property type="entry name" value="MarR/SlyA-like"/>
</dbReference>
<dbReference type="PROSITE" id="PS50995">
    <property type="entry name" value="HTH_MARR_2"/>
    <property type="match status" value="1"/>
</dbReference>
<reference evidence="2 3" key="1">
    <citation type="submission" date="2021-01" db="EMBL/GenBank/DDBJ databases">
        <title>Whole genome shotgun sequence of Actinoplanes palleronii NBRC 14916.</title>
        <authorList>
            <person name="Komaki H."/>
            <person name="Tamura T."/>
        </authorList>
    </citation>
    <scope>NUCLEOTIDE SEQUENCE [LARGE SCALE GENOMIC DNA]</scope>
    <source>
        <strain evidence="2 3">NBRC 14916</strain>
    </source>
</reference>
<dbReference type="EMBL" id="BOMS01000100">
    <property type="protein sequence ID" value="GIE70259.1"/>
    <property type="molecule type" value="Genomic_DNA"/>
</dbReference>
<name>A0ABQ4BHW9_9ACTN</name>
<protein>
    <submittedName>
        <fullName evidence="2">MarR family transcriptional regulator</fullName>
    </submittedName>
</protein>
<dbReference type="PANTHER" id="PTHR33164">
    <property type="entry name" value="TRANSCRIPTIONAL REGULATOR, MARR FAMILY"/>
    <property type="match status" value="1"/>
</dbReference>
<dbReference type="InterPro" id="IPR036390">
    <property type="entry name" value="WH_DNA-bd_sf"/>
</dbReference>
<dbReference type="Pfam" id="PF12802">
    <property type="entry name" value="MarR_2"/>
    <property type="match status" value="1"/>
</dbReference>
<feature type="domain" description="HTH marR-type" evidence="1">
    <location>
        <begin position="11"/>
        <end position="147"/>
    </location>
</feature>
<dbReference type="SUPFAM" id="SSF46785">
    <property type="entry name" value="Winged helix' DNA-binding domain"/>
    <property type="match status" value="1"/>
</dbReference>
<keyword evidence="3" id="KW-1185">Reference proteome</keyword>
<comment type="caution">
    <text evidence="2">The sequence shown here is derived from an EMBL/GenBank/DDBJ whole genome shotgun (WGS) entry which is preliminary data.</text>
</comment>
<dbReference type="InterPro" id="IPR000835">
    <property type="entry name" value="HTH_MarR-typ"/>
</dbReference>
<dbReference type="InterPro" id="IPR036388">
    <property type="entry name" value="WH-like_DNA-bd_sf"/>
</dbReference>